<evidence type="ECO:0000256" key="12">
    <source>
        <dbReference type="ARBA" id="ARBA00066937"/>
    </source>
</evidence>
<dbReference type="InterPro" id="IPR004127">
    <property type="entry name" value="Prefoldin_subunit_alpha"/>
</dbReference>
<reference evidence="16" key="2">
    <citation type="submission" date="2021-01" db="EMBL/GenBank/DDBJ databases">
        <authorList>
            <person name="Schikora-Tamarit M.A."/>
        </authorList>
    </citation>
    <scope>NUCLEOTIDE SEQUENCE</scope>
    <source>
        <strain evidence="16">CBS6075</strain>
    </source>
</reference>
<dbReference type="CDD" id="cd02440">
    <property type="entry name" value="AdoMet_MTases"/>
    <property type="match status" value="1"/>
</dbReference>
<keyword evidence="6 13" id="KW-0489">Methyltransferase</keyword>
<keyword evidence="8 13" id="KW-0949">S-adenosyl-L-methionine</keyword>
<evidence type="ECO:0000256" key="13">
    <source>
        <dbReference type="PROSITE-ProRule" id="PRU00959"/>
    </source>
</evidence>
<dbReference type="Pfam" id="PF25904">
    <property type="entry name" value="Tmrp11_N"/>
    <property type="match status" value="1"/>
</dbReference>
<dbReference type="InterPro" id="IPR000241">
    <property type="entry name" value="RlmKL-like_Mtase"/>
</dbReference>
<dbReference type="Gene3D" id="3.40.50.150">
    <property type="entry name" value="Vaccinia Virus protein VP39"/>
    <property type="match status" value="1"/>
</dbReference>
<dbReference type="InterPro" id="IPR009053">
    <property type="entry name" value="Prefoldin"/>
</dbReference>
<dbReference type="Pfam" id="PF01170">
    <property type="entry name" value="UPF0020"/>
    <property type="match status" value="1"/>
</dbReference>
<evidence type="ECO:0000313" key="16">
    <source>
        <dbReference type="EMBL" id="KAH3660542.1"/>
    </source>
</evidence>
<feature type="domain" description="tRNA (guanine(10)-N(2))-methyltransferase TRMT11 N-terminal" evidence="15">
    <location>
        <begin position="2"/>
        <end position="172"/>
    </location>
</feature>
<comment type="subunit">
    <text evidence="3">Heterohexamer of two PFD-alpha type and four PFD-beta type subunits.</text>
</comment>
<dbReference type="Pfam" id="PF02996">
    <property type="entry name" value="Prefoldin"/>
    <property type="match status" value="1"/>
</dbReference>
<dbReference type="GO" id="GO:0160102">
    <property type="term" value="F:tRNA (guanine(10)-N2)-methyltransferase activity"/>
    <property type="evidence" value="ECO:0007669"/>
    <property type="project" value="UniProtKB-EC"/>
</dbReference>
<proteinExistence type="inferred from homology"/>
<dbReference type="CDD" id="cd23156">
    <property type="entry name" value="Prefoldin_3"/>
    <property type="match status" value="1"/>
</dbReference>
<keyword evidence="7 13" id="KW-0808">Transferase</keyword>
<evidence type="ECO:0000313" key="17">
    <source>
        <dbReference type="Proteomes" id="UP000769157"/>
    </source>
</evidence>
<comment type="subcellular location">
    <subcellularLocation>
        <location evidence="1">Cytoplasm</location>
    </subcellularLocation>
</comment>
<dbReference type="OrthoDB" id="296065at2759"/>
<evidence type="ECO:0000256" key="5">
    <source>
        <dbReference type="ARBA" id="ARBA00022555"/>
    </source>
</evidence>
<dbReference type="InterPro" id="IPR002052">
    <property type="entry name" value="DNA_methylase_N6_adenine_CS"/>
</dbReference>
<comment type="similarity">
    <text evidence="2">Belongs to the prefoldin subunit alpha family.</text>
</comment>
<sequence length="762" mass="86349">MKDYLVYMSQAHLGFRQAELESLASIHGFQVDLSKMSDESPFFVVQLEDDRQAAQLIRRSVLSKAIYELWGQGTTLEDLHKDVQARSTELAPLYKQSSFKFDIVSYQGSRKTRAQQLALFESFSYLAFEGKIQMKKPDQTFAILESYQIIGQAPAPSPDQLYFGRQIETSERSRGVLERHEIAKRPYYGTTTFDAELALVSCNLAKTAPGHLIYDPFVGTGSFALAAAHYGSLTYGTDIDFRALKGKGPDRRLATNFKKYGTSNLFGDVLCMDFTHNAFRSDLKFDAIVCDPPYGVREGLKVCGTDREERFEGKENVIINGEYAYLRRDFIQPKKNYSLDLLLDDLLQFASERLPVGGRLCFWMPVANDQYIPTLVPQHEKLELIYNLVQEFNKWSRRLLVYVKRDANYKGATITSQERGLQNDFHLESSRSSSTSSSLELSALGHDSWSLTLVWAEAEVSDSLSGASWTSDSQGVGTSWSSKSQLVEGDGLTTVLQDGLLGTAGESQSSNSGLWELEESDIVSDSSNNDNSLVSRTWLRQSLGDSGDGNWWSVDLGKEQRLEDELVEWSINETNPRGIPQAKFIEKIEDFIDAKTCTDDDVSLFLKELQVRLQQYKFLEENKRNTLGNLDVKIPDIQKTLDMCRFFKERKQQLDQGDDVEETVDVNYELNDTVYSTAEIDIKNLDHVSLWLGADIMMDYPIDEAIEMLEKRLAGALENKAITIEDLEYLRSNITTMEVNTARVYNWDVQRRKALKEAEATS</sequence>
<dbReference type="EC" id="2.1.1.214" evidence="12"/>
<dbReference type="PROSITE" id="PS00092">
    <property type="entry name" value="N6_MTASE"/>
    <property type="match status" value="1"/>
</dbReference>
<gene>
    <name evidence="16" type="ORF">OGAPHI_007128</name>
</gene>
<dbReference type="Proteomes" id="UP000769157">
    <property type="component" value="Unassembled WGS sequence"/>
</dbReference>
<dbReference type="PANTHER" id="PTHR13370:SF3">
    <property type="entry name" value="TRNA (GUANINE(10)-N2)-METHYLTRANSFERASE HOMOLOG"/>
    <property type="match status" value="1"/>
</dbReference>
<keyword evidence="5 13" id="KW-0820">tRNA-binding</keyword>
<dbReference type="InterPro" id="IPR029063">
    <property type="entry name" value="SAM-dependent_MTases_sf"/>
</dbReference>
<dbReference type="FunFam" id="3.40.50.150:FF:000260">
    <property type="entry name" value="RNA methylase family protein"/>
    <property type="match status" value="1"/>
</dbReference>
<keyword evidence="11" id="KW-0143">Chaperone</keyword>
<protein>
    <recommendedName>
        <fullName evidence="12">tRNA (guanine(10)-N(2))-methyltransferase</fullName>
        <ecNumber evidence="12">2.1.1.214</ecNumber>
    </recommendedName>
</protein>
<dbReference type="AlphaFoldDB" id="A0A9P8NVR5"/>
<evidence type="ECO:0000256" key="6">
    <source>
        <dbReference type="ARBA" id="ARBA00022603"/>
    </source>
</evidence>
<dbReference type="GO" id="GO:0043527">
    <property type="term" value="C:tRNA methyltransferase complex"/>
    <property type="evidence" value="ECO:0007669"/>
    <property type="project" value="UniProtKB-ARBA"/>
</dbReference>
<dbReference type="FunFam" id="1.10.287.370:FF:000001">
    <property type="entry name" value="Prefoldin subunit 3"/>
    <property type="match status" value="1"/>
</dbReference>
<dbReference type="RefSeq" id="XP_046058245.1">
    <property type="nucleotide sequence ID" value="XM_046208490.1"/>
</dbReference>
<evidence type="ECO:0000256" key="11">
    <source>
        <dbReference type="ARBA" id="ARBA00023186"/>
    </source>
</evidence>
<evidence type="ECO:0000256" key="9">
    <source>
        <dbReference type="ARBA" id="ARBA00022694"/>
    </source>
</evidence>
<evidence type="ECO:0000256" key="2">
    <source>
        <dbReference type="ARBA" id="ARBA00010048"/>
    </source>
</evidence>
<name>A0A9P8NVR5_9ASCO</name>
<keyword evidence="17" id="KW-1185">Reference proteome</keyword>
<dbReference type="GO" id="GO:0000049">
    <property type="term" value="F:tRNA binding"/>
    <property type="evidence" value="ECO:0007669"/>
    <property type="project" value="UniProtKB-UniRule"/>
</dbReference>
<feature type="domain" description="Ribosomal RNA large subunit methyltransferase K/L-like methyltransferase" evidence="14">
    <location>
        <begin position="184"/>
        <end position="299"/>
    </location>
</feature>
<evidence type="ECO:0000256" key="8">
    <source>
        <dbReference type="ARBA" id="ARBA00022691"/>
    </source>
</evidence>
<dbReference type="PROSITE" id="PS51627">
    <property type="entry name" value="SAM_MT_TRM11"/>
    <property type="match status" value="1"/>
</dbReference>
<dbReference type="PANTHER" id="PTHR13370">
    <property type="entry name" value="RNA METHYLASE-RELATED"/>
    <property type="match status" value="1"/>
</dbReference>
<dbReference type="GO" id="GO:0005737">
    <property type="term" value="C:cytoplasm"/>
    <property type="evidence" value="ECO:0007669"/>
    <property type="project" value="UniProtKB-SubCell"/>
</dbReference>
<evidence type="ECO:0000256" key="4">
    <source>
        <dbReference type="ARBA" id="ARBA00022490"/>
    </source>
</evidence>
<dbReference type="GeneID" id="70239092"/>
<evidence type="ECO:0000259" key="14">
    <source>
        <dbReference type="Pfam" id="PF01170"/>
    </source>
</evidence>
<dbReference type="SUPFAM" id="SSF46579">
    <property type="entry name" value="Prefoldin"/>
    <property type="match status" value="1"/>
</dbReference>
<organism evidence="16 17">
    <name type="scientific">Ogataea philodendri</name>
    <dbReference type="NCBI Taxonomy" id="1378263"/>
    <lineage>
        <taxon>Eukaryota</taxon>
        <taxon>Fungi</taxon>
        <taxon>Dikarya</taxon>
        <taxon>Ascomycota</taxon>
        <taxon>Saccharomycotina</taxon>
        <taxon>Pichiomycetes</taxon>
        <taxon>Pichiales</taxon>
        <taxon>Pichiaceae</taxon>
        <taxon>Ogataea</taxon>
    </lineage>
</organism>
<evidence type="ECO:0000256" key="3">
    <source>
        <dbReference type="ARBA" id="ARBA00011695"/>
    </source>
</evidence>
<comment type="similarity">
    <text evidence="13">Belongs to the class I-like SAM-binding methyltransferase superfamily. TRM11 methyltransferase family.</text>
</comment>
<keyword evidence="4" id="KW-0963">Cytoplasm</keyword>
<evidence type="ECO:0000256" key="1">
    <source>
        <dbReference type="ARBA" id="ARBA00004496"/>
    </source>
</evidence>
<comment type="caution">
    <text evidence="16">The sequence shown here is derived from an EMBL/GenBank/DDBJ whole genome shotgun (WGS) entry which is preliminary data.</text>
</comment>
<dbReference type="InterPro" id="IPR016691">
    <property type="entry name" value="TRMT11"/>
</dbReference>
<evidence type="ECO:0000256" key="7">
    <source>
        <dbReference type="ARBA" id="ARBA00022679"/>
    </source>
</evidence>
<reference evidence="16" key="1">
    <citation type="journal article" date="2021" name="Open Biol.">
        <title>Shared evolutionary footprints suggest mitochondrial oxidative damage underlies multiple complex I losses in fungi.</title>
        <authorList>
            <person name="Schikora-Tamarit M.A."/>
            <person name="Marcet-Houben M."/>
            <person name="Nosek J."/>
            <person name="Gabaldon T."/>
        </authorList>
    </citation>
    <scope>NUCLEOTIDE SEQUENCE</scope>
    <source>
        <strain evidence="16">CBS6075</strain>
    </source>
</reference>
<accession>A0A9P8NVR5</accession>
<keyword evidence="9 13" id="KW-0819">tRNA processing</keyword>
<dbReference type="EMBL" id="JAEUBE010000504">
    <property type="protein sequence ID" value="KAH3660542.1"/>
    <property type="molecule type" value="Genomic_DNA"/>
</dbReference>
<keyword evidence="10 13" id="KW-0694">RNA-binding</keyword>
<dbReference type="GO" id="GO:0032259">
    <property type="term" value="P:methylation"/>
    <property type="evidence" value="ECO:0007669"/>
    <property type="project" value="UniProtKB-UniRule"/>
</dbReference>
<evidence type="ECO:0000256" key="10">
    <source>
        <dbReference type="ARBA" id="ARBA00022884"/>
    </source>
</evidence>
<evidence type="ECO:0000259" key="15">
    <source>
        <dbReference type="Pfam" id="PF25904"/>
    </source>
</evidence>
<dbReference type="SUPFAM" id="SSF53335">
    <property type="entry name" value="S-adenosyl-L-methionine-dependent methyltransferases"/>
    <property type="match status" value="1"/>
</dbReference>
<dbReference type="GO" id="GO:0008033">
    <property type="term" value="P:tRNA processing"/>
    <property type="evidence" value="ECO:0007669"/>
    <property type="project" value="UniProtKB-UniRule"/>
</dbReference>
<dbReference type="InterPro" id="IPR059073">
    <property type="entry name" value="TRMT11_N"/>
</dbReference>
<dbReference type="Gene3D" id="1.10.287.370">
    <property type="match status" value="1"/>
</dbReference>